<dbReference type="Proteomes" id="UP000291404">
    <property type="component" value="Unassembled WGS sequence"/>
</dbReference>
<dbReference type="AlphaFoldDB" id="A0A4Q9LJT2"/>
<evidence type="ECO:0000313" key="1">
    <source>
        <dbReference type="EMBL" id="TBU08146.1"/>
    </source>
</evidence>
<organism evidence="1 2">
    <name type="scientific">Hamiltosporidium magnivora</name>
    <dbReference type="NCBI Taxonomy" id="148818"/>
    <lineage>
        <taxon>Eukaryota</taxon>
        <taxon>Fungi</taxon>
        <taxon>Fungi incertae sedis</taxon>
        <taxon>Microsporidia</taxon>
        <taxon>Dubosqiidae</taxon>
        <taxon>Hamiltosporidium</taxon>
    </lineage>
</organism>
<accession>A0A4Q9LJT2</accession>
<dbReference type="InterPro" id="IPR032675">
    <property type="entry name" value="LRR_dom_sf"/>
</dbReference>
<gene>
    <name evidence="1" type="ORF">CWI36_0176p0060</name>
</gene>
<name>A0A4Q9LJT2_9MICR</name>
<keyword evidence="2" id="KW-1185">Reference proteome</keyword>
<dbReference type="SUPFAM" id="SSF52047">
    <property type="entry name" value="RNI-like"/>
    <property type="match status" value="1"/>
</dbReference>
<proteinExistence type="predicted"/>
<evidence type="ECO:0000313" key="2">
    <source>
        <dbReference type="Proteomes" id="UP000291404"/>
    </source>
</evidence>
<dbReference type="EMBL" id="PITI01000176">
    <property type="protein sequence ID" value="TBU08146.1"/>
    <property type="molecule type" value="Genomic_DNA"/>
</dbReference>
<dbReference type="Gene3D" id="3.80.10.10">
    <property type="entry name" value="Ribonuclease Inhibitor"/>
    <property type="match status" value="1"/>
</dbReference>
<reference evidence="1 2" key="1">
    <citation type="submission" date="2017-12" db="EMBL/GenBank/DDBJ databases">
        <authorList>
            <person name="Pombert J.-F."/>
            <person name="Haag K.L."/>
            <person name="Ebert D."/>
        </authorList>
    </citation>
    <scope>NUCLEOTIDE SEQUENCE [LARGE SCALE GENOMIC DNA]</scope>
    <source>
        <strain evidence="1">BE-OM-2</strain>
    </source>
</reference>
<dbReference type="VEuPathDB" id="MicrosporidiaDB:CWI36_0176p0060"/>
<comment type="caution">
    <text evidence="1">The sequence shown here is derived from an EMBL/GenBank/DDBJ whole genome shotgun (WGS) entry which is preliminary data.</text>
</comment>
<sequence length="886" mass="105023">MNKNIYRGILQGDSLSLPFFVMCINPLSRKLNEKYTKVIIQRDAKSHSTNHLLFIDDLKHFAIENINKKKSATNDACRENTTTLLEGVSILEEAQLAKLYDEIGKLKLHAKLIMQENELVNVSNSSIWQKNDNNRSCEETVFDIPRKEMHFWNRSAALIKFYREAQQPNINLEGSDVIYRLVISYSSDEKPMELSDHVFTYENTNFISFEVLKSLFDSNSSKNQCGKIECNFELEYILRMTKDISAIPESVNYNHFESLLIVLKYLKAAADKNLCQLLQRFFMKICTSGNFVDSTKADVRIEEVFCKNIFFQSELSVKKNYDFCLFKHLDVETCFLNKNEIFDTSLFNKHIPYKNLLINDYKAFCILEYHFKSPKILDILKILLNEINIKSLIFYNFLRYRTTDINFGFLKYLTDTFKSLMVFKPLGVSQIIYFELNKVFDLNLEFFTLRKLFVDRDTLIFFNKQTIKGLILDNITLDVDIDYFQKIFCLSEKLEYIEFKNIEMPFIWWIEFLQKSNIRKIILSFNSRFVTTNFIYEWCKIEFHPNVLYLEISFFYFEICREFWDSLWYFKYLQTLKLFDYESNKKTELCIFRAIKNMKDLENLSINNDFLSNDFFIFLFKKQGIKILHLNNSYFKRQTLNLEITNNYKSLNEIILKNISVSKNTLKEIFKLESLSKLSFQFCDLKSKKSTEYLVFMSKNIKKLYLMGSVVKFFEDLDIFAGLEYLEKLQILGRKIYSCSLSNINLLCNSTLKSISYRSGILNLNNLNRLKLLKVLEELDICECEFSECCFYQLGKDCMFLNSLKYLNLSFVRINLIDFAYLNNFKNLIFIELSYSGVPLIQLKFTRISSQKCHFFTKETYDEKNARNLSKIFMEDGIEGIYRKLV</sequence>
<protein>
    <submittedName>
        <fullName evidence="1">Uncharacterized protein</fullName>
    </submittedName>
</protein>
<dbReference type="VEuPathDB" id="MicrosporidiaDB:CWI39_0517p0010"/>